<feature type="coiled-coil region" evidence="7">
    <location>
        <begin position="889"/>
        <end position="916"/>
    </location>
</feature>
<feature type="compositionally biased region" description="Pro residues" evidence="8">
    <location>
        <begin position="568"/>
        <end position="611"/>
    </location>
</feature>
<feature type="domain" description="FH2" evidence="10">
    <location>
        <begin position="613"/>
        <end position="1010"/>
    </location>
</feature>
<dbReference type="KEGG" id="oro:101364839"/>
<feature type="compositionally biased region" description="Basic and acidic residues" evidence="8">
    <location>
        <begin position="354"/>
        <end position="367"/>
    </location>
</feature>
<evidence type="ECO:0000259" key="10">
    <source>
        <dbReference type="PROSITE" id="PS51444"/>
    </source>
</evidence>
<comment type="similarity">
    <text evidence="6">Belongs to the formin homology family.</text>
</comment>
<gene>
    <name evidence="12" type="primary">FHOD1</name>
</gene>
<dbReference type="PANTHER" id="PTHR45920">
    <property type="entry name" value="FORMIN HOMOLOGY 2 DOMAIN CONTAINING, ISOFORM I"/>
    <property type="match status" value="1"/>
</dbReference>
<dbReference type="SUPFAM" id="SSF48371">
    <property type="entry name" value="ARM repeat"/>
    <property type="match status" value="1"/>
</dbReference>
<dbReference type="PANTHER" id="PTHR45920:SF2">
    <property type="entry name" value="FH1_FH2 DOMAIN-CONTAINING PROTEIN 1"/>
    <property type="match status" value="1"/>
</dbReference>
<dbReference type="Pfam" id="PF18382">
    <property type="entry name" value="Formin_GBD_N"/>
    <property type="match status" value="1"/>
</dbReference>
<dbReference type="SMART" id="SM00498">
    <property type="entry name" value="FH2"/>
    <property type="match status" value="1"/>
</dbReference>
<dbReference type="GO" id="GO:0005737">
    <property type="term" value="C:cytoplasm"/>
    <property type="evidence" value="ECO:0007669"/>
    <property type="project" value="TreeGrafter"/>
</dbReference>
<dbReference type="Gene3D" id="1.20.58.2220">
    <property type="entry name" value="Formin, FH2 domain"/>
    <property type="match status" value="1"/>
</dbReference>
<feature type="region of interest" description="Disordered" evidence="8">
    <location>
        <begin position="468"/>
        <end position="501"/>
    </location>
</feature>
<reference evidence="12" key="1">
    <citation type="submission" date="2025-08" db="UniProtKB">
        <authorList>
            <consortium name="RefSeq"/>
        </authorList>
    </citation>
    <scope>IDENTIFICATION</scope>
</reference>
<keyword evidence="7" id="KW-0175">Coiled coil</keyword>
<feature type="compositionally biased region" description="Basic residues" evidence="8">
    <location>
        <begin position="1125"/>
        <end position="1140"/>
    </location>
</feature>
<feature type="region of interest" description="Disordered" evidence="8">
    <location>
        <begin position="1019"/>
        <end position="1141"/>
    </location>
</feature>
<evidence type="ECO:0000259" key="9">
    <source>
        <dbReference type="PROSITE" id="PS51232"/>
    </source>
</evidence>
<keyword evidence="4" id="KW-0009">Actin-binding</keyword>
<feature type="region of interest" description="Disordered" evidence="8">
    <location>
        <begin position="345"/>
        <end position="391"/>
    </location>
</feature>
<dbReference type="Gene3D" id="1.25.10.10">
    <property type="entry name" value="Leucine-rich Repeat Variant"/>
    <property type="match status" value="1"/>
</dbReference>
<evidence type="ECO:0000313" key="12">
    <source>
        <dbReference type="RefSeq" id="XP_004393446.1"/>
    </source>
</evidence>
<evidence type="ECO:0000256" key="5">
    <source>
        <dbReference type="ARBA" id="ARBA00023212"/>
    </source>
</evidence>
<dbReference type="OrthoDB" id="9806920at2759"/>
<dbReference type="FunFam" id="1.20.58.2220:FF:000004">
    <property type="entry name" value="Formin homology 2 domain-containing 3"/>
    <property type="match status" value="1"/>
</dbReference>
<dbReference type="InterPro" id="IPR014768">
    <property type="entry name" value="GBD/FH3_dom"/>
</dbReference>
<dbReference type="AlphaFoldDB" id="A0A2U3VFG5"/>
<evidence type="ECO:0000256" key="2">
    <source>
        <dbReference type="ARBA" id="ARBA00022490"/>
    </source>
</evidence>
<feature type="compositionally biased region" description="Pro residues" evidence="8">
    <location>
        <begin position="487"/>
        <end position="498"/>
    </location>
</feature>
<dbReference type="InterPro" id="IPR056771">
    <property type="entry name" value="FH3_FHOD1-3-like"/>
</dbReference>
<evidence type="ECO:0000256" key="3">
    <source>
        <dbReference type="ARBA" id="ARBA00022553"/>
    </source>
</evidence>
<keyword evidence="3" id="KW-0597">Phosphoprotein</keyword>
<dbReference type="SUPFAM" id="SSF101447">
    <property type="entry name" value="Formin homology 2 domain (FH2 domain)"/>
    <property type="match status" value="1"/>
</dbReference>
<feature type="domain" description="GBD/FH3" evidence="9">
    <location>
        <begin position="53"/>
        <end position="457"/>
    </location>
</feature>
<keyword evidence="2" id="KW-0963">Cytoplasm</keyword>
<dbReference type="FunFam" id="1.25.10.10:FF:000056">
    <property type="entry name" value="FH1/FH2 domain-containing protein 3 isoform X1"/>
    <property type="match status" value="1"/>
</dbReference>
<dbReference type="InterPro" id="IPR042201">
    <property type="entry name" value="FH2_Formin_sf"/>
</dbReference>
<keyword evidence="5" id="KW-0206">Cytoskeleton</keyword>
<dbReference type="PROSITE" id="PS51232">
    <property type="entry name" value="GBD_FH3"/>
    <property type="match status" value="1"/>
</dbReference>
<evidence type="ECO:0000256" key="7">
    <source>
        <dbReference type="SAM" id="Coils"/>
    </source>
</evidence>
<proteinExistence type="inferred from homology"/>
<dbReference type="CTD" id="29109"/>
<dbReference type="InterPro" id="IPR041387">
    <property type="entry name" value="FHOD1_GBD_N"/>
</dbReference>
<evidence type="ECO:0000256" key="6">
    <source>
        <dbReference type="ARBA" id="ARBA00023449"/>
    </source>
</evidence>
<organism evidence="11 12">
    <name type="scientific">Odobenus rosmarus divergens</name>
    <name type="common">Pacific walrus</name>
    <dbReference type="NCBI Taxonomy" id="9708"/>
    <lineage>
        <taxon>Eukaryota</taxon>
        <taxon>Metazoa</taxon>
        <taxon>Chordata</taxon>
        <taxon>Craniata</taxon>
        <taxon>Vertebrata</taxon>
        <taxon>Euteleostomi</taxon>
        <taxon>Mammalia</taxon>
        <taxon>Eutheria</taxon>
        <taxon>Laurasiatheria</taxon>
        <taxon>Carnivora</taxon>
        <taxon>Caniformia</taxon>
        <taxon>Pinnipedia</taxon>
        <taxon>Odobenidae</taxon>
        <taxon>Odobenus</taxon>
    </lineage>
</organism>
<evidence type="ECO:0000256" key="1">
    <source>
        <dbReference type="ARBA" id="ARBA00004245"/>
    </source>
</evidence>
<dbReference type="InterPro" id="IPR015425">
    <property type="entry name" value="FH2_Formin"/>
</dbReference>
<name>A0A2U3VFG5_ODORO</name>
<dbReference type="InParanoid" id="A0A2U3VFG5"/>
<dbReference type="GO" id="GO:0005856">
    <property type="term" value="C:cytoskeleton"/>
    <property type="evidence" value="ECO:0007669"/>
    <property type="project" value="UniProtKB-SubCell"/>
</dbReference>
<comment type="subcellular location">
    <subcellularLocation>
        <location evidence="1">Cytoplasm</location>
        <location evidence="1">Cytoskeleton</location>
    </subcellularLocation>
</comment>
<accession>A0A2U3VFG5</accession>
<evidence type="ECO:0000313" key="11">
    <source>
        <dbReference type="Proteomes" id="UP000245340"/>
    </source>
</evidence>
<dbReference type="InterPro" id="IPR016024">
    <property type="entry name" value="ARM-type_fold"/>
</dbReference>
<dbReference type="RefSeq" id="XP_004393446.1">
    <property type="nucleotide sequence ID" value="XM_004393389.2"/>
</dbReference>
<dbReference type="InterPro" id="IPR011989">
    <property type="entry name" value="ARM-like"/>
</dbReference>
<protein>
    <submittedName>
        <fullName evidence="12">FH1/FH2 domain-containing protein 1</fullName>
    </submittedName>
</protein>
<dbReference type="Proteomes" id="UP000245340">
    <property type="component" value="Unplaced"/>
</dbReference>
<evidence type="ECO:0000256" key="4">
    <source>
        <dbReference type="ARBA" id="ARBA00023203"/>
    </source>
</evidence>
<dbReference type="PROSITE" id="PS51444">
    <property type="entry name" value="FH2"/>
    <property type="match status" value="1"/>
</dbReference>
<dbReference type="Pfam" id="PF24959">
    <property type="entry name" value="FH3_FHOD1-3"/>
    <property type="match status" value="1"/>
</dbReference>
<feature type="region of interest" description="Disordered" evidence="8">
    <location>
        <begin position="565"/>
        <end position="616"/>
    </location>
</feature>
<sequence length="1162" mass="126152">MAGEEDRRDGDPVSVVTVRVQYLEDTDPFACANFPEPRRAPTCSLDGALPLGAQIPALHRLLAAPLKLEDCALQVSPSGYYLDPELSLEEQREMLEGFYEEISKGRKPTLILRTQLSVRVNAILEKLYGSSGPELRRSLFSLKQIFQEDKDLVPEFVHSEGLSCLIRVGAAADHNYQSYILRALGQLMLFVDGMLGVVAHSETVQWLYTLCASVSRLVVKTALKLLLVFVEYSENNAPLFICAVNSVASSTSSLPWANLVSILEGGNGADPELLVYTVTLINKTLAALPDQDSFYDVTDALEQQGMEALVQRHLGTSGTDFDLRTQLVLYENALRLEDGDIEEAAAGGRRERRKPSSEEGKRSRRSLEGGGCPVRSSEPGPSDPASTVISTYSAGPALGKGLALSPMDPASGLGTSVNLFPAISVGPSADSSSERSIYKARFLENVAAAETEKQAALAQGRAETLAGAMPDEADGHPDTQELWGSPEPGPAPRTPESPTPRGLLRAQRRLEPEPKVPLAPPSAKAEPIQEFPIRVPKLCIGDLDFSDLGEDEDEDMLNVEAVEAVKGVPPPPPPLPVLSGGPPPPPPPPPPPNKGSLPPPPPPAAPLPPSAPDGLALPTKRKTVKLFWRELKLAGGHGGSGSHFGPCPTLWASLEPVSVDTARLQHLFESRAKDVLPSKKAGEGRRTMTTVLDPKRSNAINIGLTTLPPVHVIKAALLNFDEFAVSKDGIEKLLTMMPTEEERQKIEEAQLANPDVPLGPAENFLMTLASIGGLAARLQLWAFKLDYDSMEREIAEPLFDLKVGMEQLVQNATFRCILATLLAVGNFLNGSQSSGFELSYLEKVSEVKDTVRRQSLLHHLCSLVLQTRPDSSDLYSEIPALTRCAKVDFEQLTENLGQLERRSRAAEESLRSLAKHELAPALRARLTHFLAQCGRRVAMLRVVHRRVCNRFHAFLLYLGYTAPAAREVRIMQFCHTLREFALEYRTCRERVLQQQQKRATYRERNKTRGRMITETEKFSGVAGEVPSNPSVPVAVGSGPGRGDADSHASMKNLLTSKPEDTTHGRRSRGMAQSGSPVMPTAMGSSIAPPEEPPGSGLPSDTSDEIMDLLVQSVTKSSPRALAARERKRSRGNRKSLRRTLKSGLGEDLVQALGLSKGPGLEV</sequence>
<dbReference type="Pfam" id="PF02181">
    <property type="entry name" value="FH2"/>
    <property type="match status" value="1"/>
</dbReference>
<evidence type="ECO:0000256" key="8">
    <source>
        <dbReference type="SAM" id="MobiDB-lite"/>
    </source>
</evidence>
<dbReference type="STRING" id="9708.A0A2U3VFG5"/>
<dbReference type="GO" id="GO:0051015">
    <property type="term" value="F:actin filament binding"/>
    <property type="evidence" value="ECO:0007669"/>
    <property type="project" value="TreeGrafter"/>
</dbReference>
<dbReference type="GO" id="GO:0030866">
    <property type="term" value="P:cortical actin cytoskeleton organization"/>
    <property type="evidence" value="ECO:0007669"/>
    <property type="project" value="TreeGrafter"/>
</dbReference>
<dbReference type="GeneID" id="101364839"/>
<keyword evidence="11" id="KW-1185">Reference proteome</keyword>